<protein>
    <submittedName>
        <fullName evidence="2">Cytochrome P450</fullName>
    </submittedName>
</protein>
<dbReference type="InterPro" id="IPR017972">
    <property type="entry name" value="Cyt_P450_CS"/>
</dbReference>
<dbReference type="InterPro" id="IPR036396">
    <property type="entry name" value="Cyt_P450_sf"/>
</dbReference>
<accession>A0ABQ3LW18</accession>
<keyword evidence="3" id="KW-1185">Reference proteome</keyword>
<reference evidence="3" key="1">
    <citation type="journal article" date="2019" name="Int. J. Syst. Evol. Microbiol.">
        <title>The Global Catalogue of Microorganisms (GCM) 10K type strain sequencing project: providing services to taxonomists for standard genome sequencing and annotation.</title>
        <authorList>
            <consortium name="The Broad Institute Genomics Platform"/>
            <consortium name="The Broad Institute Genome Sequencing Center for Infectious Disease"/>
            <person name="Wu L."/>
            <person name="Ma J."/>
        </authorList>
    </citation>
    <scope>NUCLEOTIDE SEQUENCE [LARGE SCALE GENOMIC DNA]</scope>
    <source>
        <strain evidence="3">CGMCC 4.7683</strain>
    </source>
</reference>
<dbReference type="Gene3D" id="1.10.630.10">
    <property type="entry name" value="Cytochrome P450"/>
    <property type="match status" value="1"/>
</dbReference>
<dbReference type="EMBL" id="BNAY01000006">
    <property type="protein sequence ID" value="GHH26610.1"/>
    <property type="molecule type" value="Genomic_DNA"/>
</dbReference>
<name>A0ABQ3LW18_9PSEU</name>
<evidence type="ECO:0000313" key="3">
    <source>
        <dbReference type="Proteomes" id="UP000635387"/>
    </source>
</evidence>
<dbReference type="Proteomes" id="UP000635387">
    <property type="component" value="Unassembled WGS sequence"/>
</dbReference>
<sequence>MRVRRAIDVGAFEQTVHERGPQHFVGHFFCGHGHILRPRHGHHTSVDDFFVLDDPADRVKALRDRELSSNPGGAAAETPNLLLMDGADHRRLRAVVKEVIALVEPLPDAVLADLRVTIRGLKSRARFDLVADFARPAAARVTEAVLGTVEPLGEKLLTNLTETAANLDVWSGGPGGADTAAIRVAMFFLKAKAVEGGGLALLREAHEAGRITEDELMITPVMLAHAAYENSMNFLALAGLELLRRPDVLDDVRGLIHEVAPTRFAARRVIAPFSLAGKDFATGDKLAIPLGPGAELAFGLGRHTCPGSRVAVTEGEVALRALAEILTPDHVAEDVRYKTHAVFHGVERAIVALRT</sequence>
<dbReference type="PANTHER" id="PTHR46696">
    <property type="entry name" value="P450, PUTATIVE (EUROFUNG)-RELATED"/>
    <property type="match status" value="1"/>
</dbReference>
<gene>
    <name evidence="2" type="ORF">GCM10017790_54290</name>
</gene>
<dbReference type="PANTHER" id="PTHR46696:SF1">
    <property type="entry name" value="CYTOCHROME P450 YJIB-RELATED"/>
    <property type="match status" value="1"/>
</dbReference>
<dbReference type="SUPFAM" id="SSF48264">
    <property type="entry name" value="Cytochrome P450"/>
    <property type="match status" value="1"/>
</dbReference>
<dbReference type="PROSITE" id="PS00086">
    <property type="entry name" value="CYTOCHROME_P450"/>
    <property type="match status" value="1"/>
</dbReference>
<organism evidence="2 3">
    <name type="scientific">Amycolatopsis oliviviridis</name>
    <dbReference type="NCBI Taxonomy" id="1471590"/>
    <lineage>
        <taxon>Bacteria</taxon>
        <taxon>Bacillati</taxon>
        <taxon>Actinomycetota</taxon>
        <taxon>Actinomycetes</taxon>
        <taxon>Pseudonocardiales</taxon>
        <taxon>Pseudonocardiaceae</taxon>
        <taxon>Amycolatopsis</taxon>
    </lineage>
</organism>
<comment type="caution">
    <text evidence="2">The sequence shown here is derived from an EMBL/GenBank/DDBJ whole genome shotgun (WGS) entry which is preliminary data.</text>
</comment>
<proteinExistence type="inferred from homology"/>
<evidence type="ECO:0000256" key="1">
    <source>
        <dbReference type="ARBA" id="ARBA00010617"/>
    </source>
</evidence>
<comment type="similarity">
    <text evidence="1">Belongs to the cytochrome P450 family.</text>
</comment>
<evidence type="ECO:0000313" key="2">
    <source>
        <dbReference type="EMBL" id="GHH26610.1"/>
    </source>
</evidence>